<dbReference type="EMBL" id="KX017520">
    <property type="protein sequence ID" value="ANH50899.1"/>
    <property type="molecule type" value="Genomic_DNA"/>
</dbReference>
<dbReference type="Proteomes" id="UP000203313">
    <property type="component" value="Segment"/>
</dbReference>
<proteinExistence type="predicted"/>
<dbReference type="KEGG" id="vg:30310441"/>
<evidence type="ECO:0000313" key="1">
    <source>
        <dbReference type="EMBL" id="ANH50899.1"/>
    </source>
</evidence>
<dbReference type="GeneID" id="30310441"/>
<organism evidence="1 2">
    <name type="scientific">Salmonella phage 64795_sal3</name>
    <dbReference type="NCBI Taxonomy" id="1813769"/>
    <lineage>
        <taxon>Viruses</taxon>
        <taxon>Duplodnaviria</taxon>
        <taxon>Heunggongvirae</taxon>
        <taxon>Uroviricota</taxon>
        <taxon>Caudoviricetes</taxon>
        <taxon>Saltrevirus</taxon>
        <taxon>Saltrevirus sv64795sal3</taxon>
    </lineage>
</organism>
<evidence type="ECO:0000313" key="2">
    <source>
        <dbReference type="Proteomes" id="UP000203313"/>
    </source>
</evidence>
<accession>A0A173GCX2</accession>
<dbReference type="RefSeq" id="YP_009322262.1">
    <property type="nucleotide sequence ID" value="NC_031918.1"/>
</dbReference>
<reference evidence="1 2" key="1">
    <citation type="submission" date="2016-04" db="EMBL/GenBank/DDBJ databases">
        <title>Complete Genome Sequences of three Siphoviridae Bacteriophages infecting Salmonella enterica enterica subsp. Enteridis.</title>
        <authorList>
            <person name="Paradiso R."/>
            <person name="Lombardi S."/>
            <person name="Iodice M.G."/>
            <person name="Riccardi M.G."/>
            <person name="Orsini M."/>
            <person name="Bolletti Censi S."/>
            <person name="Galiero G."/>
            <person name="Borriello G."/>
        </authorList>
    </citation>
    <scope>NUCLEOTIDE SEQUENCE [LARGE SCALE GENOMIC DNA]</scope>
</reference>
<protein>
    <submittedName>
        <fullName evidence="1">Uncharacterized protein</fullName>
    </submittedName>
</protein>
<name>A0A173GCX2_9CAUD</name>
<sequence length="136" mass="15696">MINAKKKLKFLIHKAISLKLYEYRLFLLECSVSPCGYGDYDYSISIGERRGWLETFNTLSIGNDCEKINNCLCWSCGDGLFRAVYIDTFCKMGDIMLYSTAICDSKNRASIDAIYAWRNAKREIIKVIDDEIDKMK</sequence>
<keyword evidence="2" id="KW-1185">Reference proteome</keyword>